<name>A0A0R1K579_9LACO</name>
<accession>A0A0R1K579</accession>
<dbReference type="Proteomes" id="UP000051248">
    <property type="component" value="Unassembled WGS sequence"/>
</dbReference>
<dbReference type="EMBL" id="AZDZ01000022">
    <property type="protein sequence ID" value="KRK78750.1"/>
    <property type="molecule type" value="Genomic_DNA"/>
</dbReference>
<protein>
    <submittedName>
        <fullName evidence="1">Uncharacterized protein</fullName>
    </submittedName>
</protein>
<dbReference type="PATRIC" id="fig|1423775.4.peg.2572"/>
<proteinExistence type="predicted"/>
<comment type="caution">
    <text evidence="1">The sequence shown here is derived from an EMBL/GenBank/DDBJ whole genome shotgun (WGS) entry which is preliminary data.</text>
</comment>
<gene>
    <name evidence="1" type="ORF">FD03_GL002528</name>
</gene>
<dbReference type="AlphaFoldDB" id="A0A0R1K579"/>
<evidence type="ECO:0000313" key="2">
    <source>
        <dbReference type="Proteomes" id="UP000051248"/>
    </source>
</evidence>
<keyword evidence="2" id="KW-1185">Reference proteome</keyword>
<reference evidence="1 2" key="1">
    <citation type="journal article" date="2015" name="Genome Announc.">
        <title>Expanding the biotechnology potential of lactobacilli through comparative genomics of 213 strains and associated genera.</title>
        <authorList>
            <person name="Sun Z."/>
            <person name="Harris H.M."/>
            <person name="McCann A."/>
            <person name="Guo C."/>
            <person name="Argimon S."/>
            <person name="Zhang W."/>
            <person name="Yang X."/>
            <person name="Jeffery I.B."/>
            <person name="Cooney J.C."/>
            <person name="Kagawa T.F."/>
            <person name="Liu W."/>
            <person name="Song Y."/>
            <person name="Salvetti E."/>
            <person name="Wrobel A."/>
            <person name="Rasinkangas P."/>
            <person name="Parkhill J."/>
            <person name="Rea M.C."/>
            <person name="O'Sullivan O."/>
            <person name="Ritari J."/>
            <person name="Douillard F.P."/>
            <person name="Paul Ross R."/>
            <person name="Yang R."/>
            <person name="Briner A.E."/>
            <person name="Felis G.E."/>
            <person name="de Vos W.M."/>
            <person name="Barrangou R."/>
            <person name="Klaenhammer T.R."/>
            <person name="Caufield P.W."/>
            <person name="Cui Y."/>
            <person name="Zhang H."/>
            <person name="O'Toole P.W."/>
        </authorList>
    </citation>
    <scope>NUCLEOTIDE SEQUENCE [LARGE SCALE GENOMIC DNA]</scope>
    <source>
        <strain evidence="1 2">DSM 19682</strain>
    </source>
</reference>
<organism evidence="1 2">
    <name type="scientific">Companilactobacillus nodensis DSM 19682 = JCM 14932 = NBRC 107160</name>
    <dbReference type="NCBI Taxonomy" id="1423775"/>
    <lineage>
        <taxon>Bacteria</taxon>
        <taxon>Bacillati</taxon>
        <taxon>Bacillota</taxon>
        <taxon>Bacilli</taxon>
        <taxon>Lactobacillales</taxon>
        <taxon>Lactobacillaceae</taxon>
        <taxon>Companilactobacillus</taxon>
    </lineage>
</organism>
<dbReference type="STRING" id="1423775.FD03_GL002528"/>
<sequence length="229" mass="26148">MAWYQIFKKGCDQLNLSKEVIASEFPNLNLNSKDGKKVVLTFKNGKDVVIAKENDDGGYDSELYEFSNVDDKVVWPDTPELPNNLAKLDLDSWNGVVDSNARDDLNNNRKQIQTTVNSMVGYVIDQRDFFTKFKTSLSDFKSFILKLINVSVSEFMHENVETKYYSKTEVDNLLKTQNKKISNIQGRLPNNTTIGTFHNPSRSDQMPSNIDVNDQVTDEAQSVIDDWDK</sequence>
<evidence type="ECO:0000313" key="1">
    <source>
        <dbReference type="EMBL" id="KRK78750.1"/>
    </source>
</evidence>